<sequence>MTLNLKAHEREILSAYNGVVQSPNSQNWIILDYEGNSNILKVGDTGDDGIDELSTSFNSGKLQYGIAAVRSNAASQPKMILIQWQGEGVPSARLAATAGHANDLKRFLRGIHVVIIARSEDDVDPESILRTVAKLPTMNDAKRIEDIEPLPQGPIGSVYTPIKPNKDINLSERDQFWKKVEAEEASRRVEERRRADQRDAEADRDKAELSKQIHERLHVEENAPIVLNANNLNGHRSPNVDVESFETTSGSEGLIRGRKAMFEQKANELSETIIPKRSTGRADSGSPKRFVPAKEQIRTTGPPCPATATLWQEIPQPTAVPYSAEELGQRRVRTPSPVPEPLSAAVAAAPTLQTSEQPETAPASQSPHSYYEQPSVEADDLRAVALWDYQAADETEITFDPDDIITEIEQIDAGWWRGRGPDGKVGLFPANYVSLI</sequence>
<dbReference type="GO" id="GO:0030425">
    <property type="term" value="C:dendrite"/>
    <property type="evidence" value="ECO:0007669"/>
    <property type="project" value="TreeGrafter"/>
</dbReference>
<dbReference type="FunFam" id="2.30.30.40:FF:000046">
    <property type="entry name" value="Drebrin-like protein isoform B"/>
    <property type="match status" value="1"/>
</dbReference>
<feature type="region of interest" description="Disordered" evidence="9">
    <location>
        <begin position="349"/>
        <end position="375"/>
    </location>
</feature>
<evidence type="ECO:0000256" key="5">
    <source>
        <dbReference type="ARBA" id="ARBA00023054"/>
    </source>
</evidence>
<dbReference type="Proteomes" id="UP000887569">
    <property type="component" value="Unplaced"/>
</dbReference>
<dbReference type="Gene3D" id="2.30.30.40">
    <property type="entry name" value="SH3 Domains"/>
    <property type="match status" value="1"/>
</dbReference>
<dbReference type="Pfam" id="PF14604">
    <property type="entry name" value="SH3_9"/>
    <property type="match status" value="1"/>
</dbReference>
<accession>A0A915B733</accession>
<proteinExistence type="inferred from homology"/>
<dbReference type="PANTHER" id="PTHR10829">
    <property type="entry name" value="CORTACTIN AND DREBRIN"/>
    <property type="match status" value="1"/>
</dbReference>
<dbReference type="CDD" id="cd11281">
    <property type="entry name" value="ADF_drebrin_like"/>
    <property type="match status" value="1"/>
</dbReference>
<evidence type="ECO:0000256" key="7">
    <source>
        <dbReference type="ARBA" id="ARBA00023212"/>
    </source>
</evidence>
<dbReference type="PROSITE" id="PS50002">
    <property type="entry name" value="SH3"/>
    <property type="match status" value="1"/>
</dbReference>
<dbReference type="InterPro" id="IPR029006">
    <property type="entry name" value="ADF-H/Gelsolin-like_dom_sf"/>
</dbReference>
<evidence type="ECO:0000256" key="3">
    <source>
        <dbReference type="ARBA" id="ARBA00022443"/>
    </source>
</evidence>
<dbReference type="GO" id="GO:0014069">
    <property type="term" value="C:postsynaptic density"/>
    <property type="evidence" value="ECO:0007669"/>
    <property type="project" value="TreeGrafter"/>
</dbReference>
<keyword evidence="4" id="KW-0963">Cytoplasm</keyword>
<dbReference type="GO" id="GO:0030427">
    <property type="term" value="C:site of polarized growth"/>
    <property type="evidence" value="ECO:0007669"/>
    <property type="project" value="TreeGrafter"/>
</dbReference>
<dbReference type="GO" id="GO:0045211">
    <property type="term" value="C:postsynaptic membrane"/>
    <property type="evidence" value="ECO:0007669"/>
    <property type="project" value="TreeGrafter"/>
</dbReference>
<evidence type="ECO:0000256" key="4">
    <source>
        <dbReference type="ARBA" id="ARBA00022490"/>
    </source>
</evidence>
<dbReference type="AlphaFoldDB" id="A0A915B733"/>
<evidence type="ECO:0000256" key="2">
    <source>
        <dbReference type="ARBA" id="ARBA00011039"/>
    </source>
</evidence>
<dbReference type="GO" id="GO:0051015">
    <property type="term" value="F:actin filament binding"/>
    <property type="evidence" value="ECO:0007669"/>
    <property type="project" value="TreeGrafter"/>
</dbReference>
<dbReference type="GO" id="GO:0030027">
    <property type="term" value="C:lamellipodium"/>
    <property type="evidence" value="ECO:0007669"/>
    <property type="project" value="TreeGrafter"/>
</dbReference>
<dbReference type="InterPro" id="IPR035717">
    <property type="entry name" value="Drebrin-like_SH3"/>
</dbReference>
<feature type="region of interest" description="Disordered" evidence="9">
    <location>
        <begin position="183"/>
        <end position="208"/>
    </location>
</feature>
<dbReference type="Pfam" id="PF00241">
    <property type="entry name" value="Cofilin_ADF"/>
    <property type="match status" value="1"/>
</dbReference>
<protein>
    <submittedName>
        <fullName evidence="13">Drebrin-like protein</fullName>
    </submittedName>
</protein>
<dbReference type="WBParaSite" id="PgR029_g063_t01">
    <property type="protein sequence ID" value="PgR029_g063_t01"/>
    <property type="gene ID" value="PgR029_g063"/>
</dbReference>
<evidence type="ECO:0000256" key="1">
    <source>
        <dbReference type="ARBA" id="ARBA00004245"/>
    </source>
</evidence>
<keyword evidence="7" id="KW-0206">Cytoskeleton</keyword>
<dbReference type="GO" id="GO:0030833">
    <property type="term" value="P:regulation of actin filament polymerization"/>
    <property type="evidence" value="ECO:0007669"/>
    <property type="project" value="TreeGrafter"/>
</dbReference>
<evidence type="ECO:0000259" key="10">
    <source>
        <dbReference type="PROSITE" id="PS50002"/>
    </source>
</evidence>
<keyword evidence="12" id="KW-1185">Reference proteome</keyword>
<organism evidence="12 13">
    <name type="scientific">Parascaris univalens</name>
    <name type="common">Nematode worm</name>
    <dbReference type="NCBI Taxonomy" id="6257"/>
    <lineage>
        <taxon>Eukaryota</taxon>
        <taxon>Metazoa</taxon>
        <taxon>Ecdysozoa</taxon>
        <taxon>Nematoda</taxon>
        <taxon>Chromadorea</taxon>
        <taxon>Rhabditida</taxon>
        <taxon>Spirurina</taxon>
        <taxon>Ascaridomorpha</taxon>
        <taxon>Ascaridoidea</taxon>
        <taxon>Ascarididae</taxon>
        <taxon>Parascaris</taxon>
    </lineage>
</organism>
<feature type="domain" description="ADF-H" evidence="11">
    <location>
        <begin position="4"/>
        <end position="133"/>
    </location>
</feature>
<dbReference type="GO" id="GO:0098974">
    <property type="term" value="P:postsynaptic actin cytoskeleton organization"/>
    <property type="evidence" value="ECO:0007669"/>
    <property type="project" value="TreeGrafter"/>
</dbReference>
<dbReference type="GO" id="GO:0048812">
    <property type="term" value="P:neuron projection morphogenesis"/>
    <property type="evidence" value="ECO:0007669"/>
    <property type="project" value="TreeGrafter"/>
</dbReference>
<evidence type="ECO:0000256" key="9">
    <source>
        <dbReference type="SAM" id="MobiDB-lite"/>
    </source>
</evidence>
<dbReference type="GO" id="GO:0045773">
    <property type="term" value="P:positive regulation of axon extension"/>
    <property type="evidence" value="ECO:0007669"/>
    <property type="project" value="TreeGrafter"/>
</dbReference>
<comment type="subcellular location">
    <subcellularLocation>
        <location evidence="1">Cytoplasm</location>
        <location evidence="1">Cytoskeleton</location>
    </subcellularLocation>
</comment>
<dbReference type="PRINTS" id="PR00452">
    <property type="entry name" value="SH3DOMAIN"/>
</dbReference>
<dbReference type="PROSITE" id="PS51263">
    <property type="entry name" value="ADF_H"/>
    <property type="match status" value="1"/>
</dbReference>
<feature type="domain" description="SH3" evidence="10">
    <location>
        <begin position="378"/>
        <end position="436"/>
    </location>
</feature>
<dbReference type="InterPro" id="IPR001452">
    <property type="entry name" value="SH3_domain"/>
</dbReference>
<dbReference type="InterPro" id="IPR036028">
    <property type="entry name" value="SH3-like_dom_sf"/>
</dbReference>
<dbReference type="CDD" id="cd11960">
    <property type="entry name" value="SH3_Abp1_eu"/>
    <property type="match status" value="1"/>
</dbReference>
<dbReference type="InterPro" id="IPR002108">
    <property type="entry name" value="ADF-H"/>
</dbReference>
<dbReference type="SMART" id="SM00326">
    <property type="entry name" value="SH3"/>
    <property type="match status" value="1"/>
</dbReference>
<dbReference type="SMART" id="SM00102">
    <property type="entry name" value="ADF"/>
    <property type="match status" value="1"/>
</dbReference>
<dbReference type="PANTHER" id="PTHR10829:SF25">
    <property type="entry name" value="DREBRIN-LIKE PROTEIN"/>
    <property type="match status" value="1"/>
</dbReference>
<evidence type="ECO:0000313" key="12">
    <source>
        <dbReference type="Proteomes" id="UP000887569"/>
    </source>
</evidence>
<name>A0A915B733_PARUN</name>
<evidence type="ECO:0000313" key="13">
    <source>
        <dbReference type="WBParaSite" id="PgR029_g063_t01"/>
    </source>
</evidence>
<keyword evidence="6" id="KW-0009">Actin-binding</keyword>
<comment type="similarity">
    <text evidence="2">Belongs to the ABP1 family.</text>
</comment>
<dbReference type="SUPFAM" id="SSF50044">
    <property type="entry name" value="SH3-domain"/>
    <property type="match status" value="1"/>
</dbReference>
<keyword evidence="5" id="KW-0175">Coiled coil</keyword>
<dbReference type="GO" id="GO:0005884">
    <property type="term" value="C:actin filament"/>
    <property type="evidence" value="ECO:0007669"/>
    <property type="project" value="TreeGrafter"/>
</dbReference>
<evidence type="ECO:0000256" key="6">
    <source>
        <dbReference type="ARBA" id="ARBA00023203"/>
    </source>
</evidence>
<dbReference type="Gene3D" id="3.40.20.10">
    <property type="entry name" value="Severin"/>
    <property type="match status" value="1"/>
</dbReference>
<feature type="compositionally biased region" description="Polar residues" evidence="9">
    <location>
        <begin position="351"/>
        <end position="368"/>
    </location>
</feature>
<evidence type="ECO:0000256" key="8">
    <source>
        <dbReference type="PROSITE-ProRule" id="PRU00192"/>
    </source>
</evidence>
<evidence type="ECO:0000259" key="11">
    <source>
        <dbReference type="PROSITE" id="PS51263"/>
    </source>
</evidence>
<reference evidence="13" key="1">
    <citation type="submission" date="2022-11" db="UniProtKB">
        <authorList>
            <consortium name="WormBaseParasite"/>
        </authorList>
    </citation>
    <scope>IDENTIFICATION</scope>
</reference>
<dbReference type="SUPFAM" id="SSF55753">
    <property type="entry name" value="Actin depolymerizing proteins"/>
    <property type="match status" value="1"/>
</dbReference>
<keyword evidence="3 8" id="KW-0728">SH3 domain</keyword>
<dbReference type="GO" id="GO:0030864">
    <property type="term" value="C:cortical actin cytoskeleton"/>
    <property type="evidence" value="ECO:0007669"/>
    <property type="project" value="TreeGrafter"/>
</dbReference>